<comment type="catalytic activity">
    <reaction evidence="6">
        <text>hydrogencarbonate + H(+) = CO2 + H2O</text>
        <dbReference type="Rhea" id="RHEA:10748"/>
        <dbReference type="ChEBI" id="CHEBI:15377"/>
        <dbReference type="ChEBI" id="CHEBI:15378"/>
        <dbReference type="ChEBI" id="CHEBI:16526"/>
        <dbReference type="ChEBI" id="CHEBI:17544"/>
        <dbReference type="EC" id="4.2.1.1"/>
    </reaction>
</comment>
<name>A0ABR3EQH7_9AGAR</name>
<dbReference type="InterPro" id="IPR036398">
    <property type="entry name" value="CA_dom_sf"/>
</dbReference>
<evidence type="ECO:0000313" key="10">
    <source>
        <dbReference type="Proteomes" id="UP001465976"/>
    </source>
</evidence>
<keyword evidence="5" id="KW-0456">Lyase</keyword>
<keyword evidence="4" id="KW-0862">Zinc</keyword>
<dbReference type="PANTHER" id="PTHR18952:SF265">
    <property type="entry name" value="CARBONIC ANHYDRASE"/>
    <property type="match status" value="1"/>
</dbReference>
<evidence type="ECO:0000256" key="3">
    <source>
        <dbReference type="ARBA" id="ARBA00022723"/>
    </source>
</evidence>
<protein>
    <recommendedName>
        <fullName evidence="2">carbonic anhydrase</fullName>
        <ecNumber evidence="2">4.2.1.1</ecNumber>
    </recommendedName>
</protein>
<dbReference type="InterPro" id="IPR041891">
    <property type="entry name" value="Alpha_CA_prokaryot-like"/>
</dbReference>
<feature type="chain" id="PRO_5045207858" description="carbonic anhydrase" evidence="7">
    <location>
        <begin position="20"/>
        <end position="277"/>
    </location>
</feature>
<dbReference type="PANTHER" id="PTHR18952">
    <property type="entry name" value="CARBONIC ANHYDRASE"/>
    <property type="match status" value="1"/>
</dbReference>
<dbReference type="CDD" id="cd03124">
    <property type="entry name" value="alpha_CA_prokaryotic_like"/>
    <property type="match status" value="1"/>
</dbReference>
<dbReference type="SMART" id="SM01057">
    <property type="entry name" value="Carb_anhydrase"/>
    <property type="match status" value="1"/>
</dbReference>
<dbReference type="InterPro" id="IPR001148">
    <property type="entry name" value="CA_dom"/>
</dbReference>
<comment type="similarity">
    <text evidence="1">Belongs to the alpha-carbonic anhydrase family.</text>
</comment>
<dbReference type="Gene3D" id="3.10.200.10">
    <property type="entry name" value="Alpha carbonic anhydrase"/>
    <property type="match status" value="1"/>
</dbReference>
<evidence type="ECO:0000256" key="4">
    <source>
        <dbReference type="ARBA" id="ARBA00022833"/>
    </source>
</evidence>
<dbReference type="EMBL" id="JBAHYK010002406">
    <property type="protein sequence ID" value="KAL0565138.1"/>
    <property type="molecule type" value="Genomic_DNA"/>
</dbReference>
<accession>A0ABR3EQH7</accession>
<dbReference type="PROSITE" id="PS51144">
    <property type="entry name" value="ALPHA_CA_2"/>
    <property type="match status" value="1"/>
</dbReference>
<evidence type="ECO:0000256" key="6">
    <source>
        <dbReference type="ARBA" id="ARBA00048348"/>
    </source>
</evidence>
<keyword evidence="7" id="KW-0732">Signal</keyword>
<dbReference type="EC" id="4.2.1.1" evidence="2"/>
<proteinExistence type="inferred from homology"/>
<dbReference type="SUPFAM" id="SSF51069">
    <property type="entry name" value="Carbonic anhydrase"/>
    <property type="match status" value="1"/>
</dbReference>
<evidence type="ECO:0000313" key="9">
    <source>
        <dbReference type="EMBL" id="KAL0565138.1"/>
    </source>
</evidence>
<dbReference type="Pfam" id="PF00194">
    <property type="entry name" value="Carb_anhydrase"/>
    <property type="match status" value="1"/>
</dbReference>
<evidence type="ECO:0000259" key="8">
    <source>
        <dbReference type="PROSITE" id="PS51144"/>
    </source>
</evidence>
<organism evidence="9 10">
    <name type="scientific">Marasmius crinis-equi</name>
    <dbReference type="NCBI Taxonomy" id="585013"/>
    <lineage>
        <taxon>Eukaryota</taxon>
        <taxon>Fungi</taxon>
        <taxon>Dikarya</taxon>
        <taxon>Basidiomycota</taxon>
        <taxon>Agaricomycotina</taxon>
        <taxon>Agaricomycetes</taxon>
        <taxon>Agaricomycetidae</taxon>
        <taxon>Agaricales</taxon>
        <taxon>Marasmiineae</taxon>
        <taxon>Marasmiaceae</taxon>
        <taxon>Marasmius</taxon>
    </lineage>
</organism>
<dbReference type="InterPro" id="IPR023561">
    <property type="entry name" value="Carbonic_anhydrase_a-class"/>
</dbReference>
<gene>
    <name evidence="9" type="ORF">V5O48_016896</name>
</gene>
<evidence type="ECO:0000256" key="1">
    <source>
        <dbReference type="ARBA" id="ARBA00010718"/>
    </source>
</evidence>
<dbReference type="Proteomes" id="UP001465976">
    <property type="component" value="Unassembled WGS sequence"/>
</dbReference>
<keyword evidence="10" id="KW-1185">Reference proteome</keyword>
<feature type="signal peptide" evidence="7">
    <location>
        <begin position="1"/>
        <end position="19"/>
    </location>
</feature>
<feature type="domain" description="Alpha-carbonic anhydrase" evidence="8">
    <location>
        <begin position="35"/>
        <end position="277"/>
    </location>
</feature>
<reference evidence="9 10" key="1">
    <citation type="submission" date="2024-02" db="EMBL/GenBank/DDBJ databases">
        <title>A draft genome for the cacao thread blight pathogen Marasmius crinis-equi.</title>
        <authorList>
            <person name="Cohen S.P."/>
            <person name="Baruah I.K."/>
            <person name="Amoako-Attah I."/>
            <person name="Bukari Y."/>
            <person name="Meinhardt L.W."/>
            <person name="Bailey B.A."/>
        </authorList>
    </citation>
    <scope>NUCLEOTIDE SEQUENCE [LARGE SCALE GENOMIC DNA]</scope>
    <source>
        <strain evidence="9 10">GH-76</strain>
    </source>
</reference>
<keyword evidence="3" id="KW-0479">Metal-binding</keyword>
<comment type="caution">
    <text evidence="9">The sequence shown here is derived from an EMBL/GenBank/DDBJ whole genome shotgun (WGS) entry which is preliminary data.</text>
</comment>
<evidence type="ECO:0000256" key="2">
    <source>
        <dbReference type="ARBA" id="ARBA00012925"/>
    </source>
</evidence>
<sequence>MFSKSTFLSLSALAASASASCLYGTSAFERRAGAAKYTYGGENGPLTWGLIDSANSACLNSTRQSPIAIDSTVPFADSKPVVNVPTVEGAPIHNAGTVSVTYMVNGTTTFNGNNYNLVQTHFHTPSEHRLFEEYSPLEMHMVHQGADGSYVVLGVLFELSETGENTPLLSSVLPENSNNSTTGRLDFAPVAEAFQKESAFQYTGSLTAPPCTEGITFVILSKTMPMDVHTFNSFKKMLKFNSRYVQNALGSPNILELVANHVCGNKEEESRLLKLNL</sequence>
<evidence type="ECO:0000256" key="7">
    <source>
        <dbReference type="SAM" id="SignalP"/>
    </source>
</evidence>
<dbReference type="PROSITE" id="PS51257">
    <property type="entry name" value="PROKAR_LIPOPROTEIN"/>
    <property type="match status" value="1"/>
</dbReference>
<evidence type="ECO:0000256" key="5">
    <source>
        <dbReference type="ARBA" id="ARBA00023239"/>
    </source>
</evidence>